<evidence type="ECO:0000313" key="2">
    <source>
        <dbReference type="Proteomes" id="UP001140087"/>
    </source>
</evidence>
<comment type="caution">
    <text evidence="1">The sequence shown here is derived from an EMBL/GenBank/DDBJ whole genome shotgun (WGS) entry which is preliminary data.</text>
</comment>
<organism evidence="1 2">
    <name type="scientific">Coemansia helicoidea</name>
    <dbReference type="NCBI Taxonomy" id="1286919"/>
    <lineage>
        <taxon>Eukaryota</taxon>
        <taxon>Fungi</taxon>
        <taxon>Fungi incertae sedis</taxon>
        <taxon>Zoopagomycota</taxon>
        <taxon>Kickxellomycotina</taxon>
        <taxon>Kickxellomycetes</taxon>
        <taxon>Kickxellales</taxon>
        <taxon>Kickxellaceae</taxon>
        <taxon>Coemansia</taxon>
    </lineage>
</organism>
<proteinExistence type="predicted"/>
<protein>
    <submittedName>
        <fullName evidence="1">Uncharacterized protein</fullName>
    </submittedName>
</protein>
<evidence type="ECO:0000313" key="1">
    <source>
        <dbReference type="EMBL" id="KAJ2805597.1"/>
    </source>
</evidence>
<gene>
    <name evidence="1" type="ORF">H4R21_001203</name>
</gene>
<dbReference type="Proteomes" id="UP001140087">
    <property type="component" value="Unassembled WGS sequence"/>
</dbReference>
<dbReference type="EMBL" id="JANBUN010000229">
    <property type="protein sequence ID" value="KAJ2805597.1"/>
    <property type="molecule type" value="Genomic_DNA"/>
</dbReference>
<accession>A0ACC1LCC1</accession>
<reference evidence="1" key="1">
    <citation type="submission" date="2022-07" db="EMBL/GenBank/DDBJ databases">
        <title>Phylogenomic reconstructions and comparative analyses of Kickxellomycotina fungi.</title>
        <authorList>
            <person name="Reynolds N.K."/>
            <person name="Stajich J.E."/>
            <person name="Barry K."/>
            <person name="Grigoriev I.V."/>
            <person name="Crous P."/>
            <person name="Smith M.E."/>
        </authorList>
    </citation>
    <scope>NUCLEOTIDE SEQUENCE</scope>
    <source>
        <strain evidence="1">BCRC 34780</strain>
    </source>
</reference>
<sequence>MPSVLKVSVAAGQWRPGMRDRVANVATVDSWATAVTYEFVYDVARREFWRKYRPLTVAVPDDWHDFDFAELAKKTTIQKIYTRVCITDGDVDIGDRGSSMAKVPKVPEVHFQEFFLKTGWGGVVVQCPSAVAGAAAKRISTNIGNHIIKYFSTLLYRILSKELNVKQRAEEELRTRPGAQAGAAPSADHEAAAAAAAAMAGGATAAQVAAAIERGDGEVPSDIAAAAAQAGSDVDPIVKKDIIEPASALFAVVRRGIRDIGADELKEDDDIKKLGDYEKDIYAKIQPILLSYRPDRVFAGKSLYIDILDSPEAHLEGYLFCWHLAQQMGGIKVPAILPQARQGTIHATVDRSVIHGSILSAGERRVVGHAEGAAEAAARAARAAARVTEMGTMGAAGDSYTAAVRDATQAAADAAAASAAADRAAPKAVVDTTPVVRAQSAQVVASNNARFAAREQQDAQQQQAEVIERSPAANTTMRSWGPVPWRGRASAVATSLVSRLQAAPQDAAVATRAAGKRVAATQAAQAQARDAVIAATAAQRSLAEAAKAATESGLTGQQQAPPGVEQSAWRRALQAARAAREAEAAAAAAREAATKAGKAEERAADLLPTGVNPPQQPTKAQLKVAKLTTPDRRLVSMMFNPRCYGRLDRPNSGFSFHSTIATNGVSASLVLSTAKERCQYVEKGDKPKVDEKGRLRGVSADDDEDDDDVDMGEGAVGPAAE</sequence>
<name>A0ACC1LCC1_9FUNG</name>
<keyword evidence="2" id="KW-1185">Reference proteome</keyword>